<protein>
    <submittedName>
        <fullName evidence="1">Putative thioesterase</fullName>
    </submittedName>
</protein>
<keyword evidence="1" id="KW-0614">Plasmid</keyword>
<dbReference type="Pfam" id="PF13279">
    <property type="entry name" value="4HBT_2"/>
    <property type="match status" value="1"/>
</dbReference>
<sequence>MPFGDCDPAGILYTPRALDYCLEAIDAVWKSVLGGIGWYELNMDHDRGTPFVDVNLSFSHPITPRLPLDLVARVEHLGTSSVTFVVYAEQGGKRCFDARLTSVIVAKSTLTKVSGDDWLRQRLQAALGDGQG</sequence>
<keyword evidence="2" id="KW-1185">Reference proteome</keyword>
<dbReference type="InterPro" id="IPR029069">
    <property type="entry name" value="HotDog_dom_sf"/>
</dbReference>
<gene>
    <name evidence="1" type="ORF">Ga0080574_TMP166</name>
</gene>
<dbReference type="Proteomes" id="UP000187059">
    <property type="component" value="Plasmid pPABY2"/>
</dbReference>
<evidence type="ECO:0000313" key="1">
    <source>
        <dbReference type="EMBL" id="APZ50500.1"/>
    </source>
</evidence>
<accession>A0A1P8UM94</accession>
<dbReference type="AlphaFoldDB" id="A0A1P8UM94"/>
<evidence type="ECO:0000313" key="2">
    <source>
        <dbReference type="Proteomes" id="UP000187059"/>
    </source>
</evidence>
<dbReference type="Gene3D" id="3.10.129.10">
    <property type="entry name" value="Hotdog Thioesterase"/>
    <property type="match status" value="1"/>
</dbReference>
<name>A0A1P8UM94_9RHOB</name>
<dbReference type="CDD" id="cd00586">
    <property type="entry name" value="4HBT"/>
    <property type="match status" value="1"/>
</dbReference>
<dbReference type="SUPFAM" id="SSF54637">
    <property type="entry name" value="Thioesterase/thiol ester dehydrase-isomerase"/>
    <property type="match status" value="1"/>
</dbReference>
<proteinExistence type="predicted"/>
<dbReference type="KEGG" id="paby:Ga0080574_TMP166"/>
<dbReference type="EMBL" id="CP015090">
    <property type="protein sequence ID" value="APZ50500.1"/>
    <property type="molecule type" value="Genomic_DNA"/>
</dbReference>
<organism evidence="1 2">
    <name type="scientific">Salipiger abyssi</name>
    <dbReference type="NCBI Taxonomy" id="1250539"/>
    <lineage>
        <taxon>Bacteria</taxon>
        <taxon>Pseudomonadati</taxon>
        <taxon>Pseudomonadota</taxon>
        <taxon>Alphaproteobacteria</taxon>
        <taxon>Rhodobacterales</taxon>
        <taxon>Roseobacteraceae</taxon>
        <taxon>Salipiger</taxon>
    </lineage>
</organism>
<reference evidence="1 2" key="1">
    <citation type="submission" date="2016-04" db="EMBL/GenBank/DDBJ databases">
        <title>Deep-sea bacteria in the southern Pacific.</title>
        <authorList>
            <person name="Tang K."/>
        </authorList>
    </citation>
    <scope>NUCLEOTIDE SEQUENCE [LARGE SCALE GENOMIC DNA]</scope>
    <source>
        <strain evidence="1 2">JLT2014</strain>
        <plasmid evidence="2">ppaby2</plasmid>
    </source>
</reference>
<geneLocation type="plasmid" evidence="2">
    <name>ppaby2</name>
</geneLocation>